<sequence length="292" mass="32016">MNSKKMLGALLLSLAASIWGGMFVVVKVVVETIPPIELVWLRYLIALVCLMLFAVIFHIKWRFNQRDLGIIILIGIIGNAISIVTQETGTWLSNAQTGAVITSATPTFMIIFAWWLLGEKLDAVKIISVTMATLGVIWIVGVHFSGTHVLLGIFSLIIAALTWALMSVLVKKVSGTYNSLQITIMSTFVAFVCLTPFVLSHMDVITRAHYLDPKIGLSLLYLGIVSTALGFVMWNKGLQLMNAASSGLFFLFQPVVGTLLGWLVLGETISWGFVFGTMMIIGSVWVSIRFAK</sequence>
<keyword evidence="5 6" id="KW-0472">Membrane</keyword>
<gene>
    <name evidence="8" type="ORF">LBUCD034_1870</name>
</gene>
<evidence type="ECO:0000313" key="8">
    <source>
        <dbReference type="EMBL" id="AFS00861.1"/>
    </source>
</evidence>
<dbReference type="HOGENOM" id="CLU_033863_4_1_9"/>
<evidence type="ECO:0000256" key="3">
    <source>
        <dbReference type="ARBA" id="ARBA00022692"/>
    </source>
</evidence>
<feature type="transmembrane region" description="Helical" evidence="6">
    <location>
        <begin position="124"/>
        <end position="144"/>
    </location>
</feature>
<feature type="transmembrane region" description="Helical" evidence="6">
    <location>
        <begin position="68"/>
        <end position="85"/>
    </location>
</feature>
<feature type="transmembrane region" description="Helical" evidence="6">
    <location>
        <begin position="214"/>
        <end position="234"/>
    </location>
</feature>
<evidence type="ECO:0000256" key="2">
    <source>
        <dbReference type="ARBA" id="ARBA00007362"/>
    </source>
</evidence>
<dbReference type="eggNOG" id="COG0697">
    <property type="taxonomic scope" value="Bacteria"/>
</dbReference>
<dbReference type="Proteomes" id="UP000007332">
    <property type="component" value="Chromosome"/>
</dbReference>
<dbReference type="InterPro" id="IPR000620">
    <property type="entry name" value="EamA_dom"/>
</dbReference>
<feature type="domain" description="EamA" evidence="7">
    <location>
        <begin position="7"/>
        <end position="140"/>
    </location>
</feature>
<dbReference type="PANTHER" id="PTHR32322">
    <property type="entry name" value="INNER MEMBRANE TRANSPORTER"/>
    <property type="match status" value="1"/>
</dbReference>
<dbReference type="STRING" id="1071400.LBUCD034_1870"/>
<dbReference type="GO" id="GO:0016020">
    <property type="term" value="C:membrane"/>
    <property type="evidence" value="ECO:0007669"/>
    <property type="project" value="UniProtKB-SubCell"/>
</dbReference>
<evidence type="ECO:0000256" key="1">
    <source>
        <dbReference type="ARBA" id="ARBA00004127"/>
    </source>
</evidence>
<evidence type="ECO:0000256" key="4">
    <source>
        <dbReference type="ARBA" id="ARBA00022989"/>
    </source>
</evidence>
<comment type="subcellular location">
    <subcellularLocation>
        <location evidence="1">Endomembrane system</location>
        <topology evidence="1">Multi-pass membrane protein</topology>
    </subcellularLocation>
</comment>
<dbReference type="Pfam" id="PF00892">
    <property type="entry name" value="EamA"/>
    <property type="match status" value="2"/>
</dbReference>
<dbReference type="InterPro" id="IPR037185">
    <property type="entry name" value="EmrE-like"/>
</dbReference>
<feature type="transmembrane region" description="Helical" evidence="6">
    <location>
        <begin position="150"/>
        <end position="170"/>
    </location>
</feature>
<dbReference type="SUPFAM" id="SSF103481">
    <property type="entry name" value="Multidrug resistance efflux transporter EmrE"/>
    <property type="match status" value="2"/>
</dbReference>
<dbReference type="EMBL" id="CP003043">
    <property type="protein sequence ID" value="AFS00861.1"/>
    <property type="molecule type" value="Genomic_DNA"/>
</dbReference>
<dbReference type="InterPro" id="IPR050638">
    <property type="entry name" value="AA-Vitamin_Transporters"/>
</dbReference>
<dbReference type="OrthoDB" id="34284at2"/>
<organism evidence="8 9">
    <name type="scientific">Lentilactobacillus buchneri subsp. silagei CD034</name>
    <dbReference type="NCBI Taxonomy" id="1071400"/>
    <lineage>
        <taxon>Bacteria</taxon>
        <taxon>Bacillati</taxon>
        <taxon>Bacillota</taxon>
        <taxon>Bacilli</taxon>
        <taxon>Lactobacillales</taxon>
        <taxon>Lactobacillaceae</taxon>
        <taxon>Lentilactobacillus</taxon>
        <taxon>Lentilactobacillus buchneri subsp. silagei</taxon>
    </lineage>
</organism>
<feature type="domain" description="EamA" evidence="7">
    <location>
        <begin position="151"/>
        <end position="287"/>
    </location>
</feature>
<comment type="similarity">
    <text evidence="2">Belongs to the EamA transporter family.</text>
</comment>
<protein>
    <submittedName>
        <fullName evidence="8">Putative transport protein</fullName>
    </submittedName>
</protein>
<dbReference type="PANTHER" id="PTHR32322:SF2">
    <property type="entry name" value="EAMA DOMAIN-CONTAINING PROTEIN"/>
    <property type="match status" value="1"/>
</dbReference>
<dbReference type="KEGG" id="lbn:LBUCD034_1870"/>
<reference evidence="8 9" key="1">
    <citation type="journal article" date="2012" name="J. Biotechnol.">
        <title>Insights into the completely annotated genome of Lactobacillus buchneri CD034, a strain isolated from stable grass silage.</title>
        <authorList>
            <person name="Heinl S."/>
            <person name="Wibberg D."/>
            <person name="Eikmeyer F."/>
            <person name="Szczepanowski R."/>
            <person name="Blom J."/>
            <person name="Linke B."/>
            <person name="Goesmann A."/>
            <person name="Grabherr R."/>
            <person name="Schwab H."/>
            <person name="Puhler A."/>
            <person name="Schluter A."/>
        </authorList>
    </citation>
    <scope>NUCLEOTIDE SEQUENCE [LARGE SCALE GENOMIC DNA]</scope>
    <source>
        <strain evidence="8 9">CD034</strain>
    </source>
</reference>
<dbReference type="RefSeq" id="WP_014940380.1">
    <property type="nucleotide sequence ID" value="NC_018610.1"/>
</dbReference>
<dbReference type="PATRIC" id="fig|1071400.3.peg.1787"/>
<feature type="transmembrane region" description="Helical" evidence="6">
    <location>
        <begin position="182"/>
        <end position="202"/>
    </location>
</feature>
<proteinExistence type="inferred from homology"/>
<evidence type="ECO:0000259" key="7">
    <source>
        <dbReference type="Pfam" id="PF00892"/>
    </source>
</evidence>
<feature type="transmembrane region" description="Helical" evidence="6">
    <location>
        <begin position="246"/>
        <end position="265"/>
    </location>
</feature>
<name>J9W9S5_LENBU</name>
<evidence type="ECO:0000256" key="5">
    <source>
        <dbReference type="ARBA" id="ARBA00023136"/>
    </source>
</evidence>
<feature type="transmembrane region" description="Helical" evidence="6">
    <location>
        <begin position="97"/>
        <end position="117"/>
    </location>
</feature>
<keyword evidence="9" id="KW-1185">Reference proteome</keyword>
<dbReference type="AlphaFoldDB" id="J9W9S5"/>
<keyword evidence="4 6" id="KW-1133">Transmembrane helix</keyword>
<feature type="transmembrane region" description="Helical" evidence="6">
    <location>
        <begin position="271"/>
        <end position="291"/>
    </location>
</feature>
<keyword evidence="3 6" id="KW-0812">Transmembrane</keyword>
<feature type="transmembrane region" description="Helical" evidence="6">
    <location>
        <begin position="40"/>
        <end position="61"/>
    </location>
</feature>
<accession>J9W9S5</accession>
<evidence type="ECO:0000256" key="6">
    <source>
        <dbReference type="SAM" id="Phobius"/>
    </source>
</evidence>
<evidence type="ECO:0000313" key="9">
    <source>
        <dbReference type="Proteomes" id="UP000007332"/>
    </source>
</evidence>